<evidence type="ECO:0000256" key="4">
    <source>
        <dbReference type="RuleBase" id="RU003719"/>
    </source>
</evidence>
<accession>A0ABV9RE79</accession>
<dbReference type="Pfam" id="PF00389">
    <property type="entry name" value="2-Hacid_dh"/>
    <property type="match status" value="1"/>
</dbReference>
<dbReference type="InterPro" id="IPR036291">
    <property type="entry name" value="NAD(P)-bd_dom_sf"/>
</dbReference>
<dbReference type="InterPro" id="IPR006139">
    <property type="entry name" value="D-isomer_2_OHA_DH_cat_dom"/>
</dbReference>
<keyword evidence="2 4" id="KW-0560">Oxidoreductase</keyword>
<reference evidence="8" key="1">
    <citation type="journal article" date="2019" name="Int. J. Syst. Evol. Microbiol.">
        <title>The Global Catalogue of Microorganisms (GCM) 10K type strain sequencing project: providing services to taxonomists for standard genome sequencing and annotation.</title>
        <authorList>
            <consortium name="The Broad Institute Genomics Platform"/>
            <consortium name="The Broad Institute Genome Sequencing Center for Infectious Disease"/>
            <person name="Wu L."/>
            <person name="Ma J."/>
        </authorList>
    </citation>
    <scope>NUCLEOTIDE SEQUENCE [LARGE SCALE GENOMIC DNA]</scope>
    <source>
        <strain evidence="8">CCUG 50347</strain>
    </source>
</reference>
<dbReference type="PROSITE" id="PS00671">
    <property type="entry name" value="D_2_HYDROXYACID_DH_3"/>
    <property type="match status" value="1"/>
</dbReference>
<dbReference type="PANTHER" id="PTHR42789">
    <property type="entry name" value="D-ISOMER SPECIFIC 2-HYDROXYACID DEHYDROGENASE FAMILY PROTEIN (AFU_ORTHOLOGUE AFUA_6G10090)"/>
    <property type="match status" value="1"/>
</dbReference>
<dbReference type="EMBL" id="JBHSIM010000010">
    <property type="protein sequence ID" value="MFC4831869.1"/>
    <property type="molecule type" value="Genomic_DNA"/>
</dbReference>
<protein>
    <submittedName>
        <fullName evidence="7">2-hydroxyacid dehydrogenase</fullName>
    </submittedName>
</protein>
<dbReference type="Proteomes" id="UP001595909">
    <property type="component" value="Unassembled WGS sequence"/>
</dbReference>
<dbReference type="InterPro" id="IPR006140">
    <property type="entry name" value="D-isomer_DH_NAD-bd"/>
</dbReference>
<dbReference type="Gene3D" id="3.40.50.720">
    <property type="entry name" value="NAD(P)-binding Rossmann-like Domain"/>
    <property type="match status" value="2"/>
</dbReference>
<evidence type="ECO:0000256" key="1">
    <source>
        <dbReference type="ARBA" id="ARBA00005854"/>
    </source>
</evidence>
<dbReference type="SUPFAM" id="SSF52283">
    <property type="entry name" value="Formate/glycerate dehydrogenase catalytic domain-like"/>
    <property type="match status" value="1"/>
</dbReference>
<dbReference type="RefSeq" id="WP_274191839.1">
    <property type="nucleotide sequence ID" value="NZ_BAABHN010000010.1"/>
</dbReference>
<organism evidence="7 8">
    <name type="scientific">Actinomycetospora chibensis</name>
    <dbReference type="NCBI Taxonomy" id="663606"/>
    <lineage>
        <taxon>Bacteria</taxon>
        <taxon>Bacillati</taxon>
        <taxon>Actinomycetota</taxon>
        <taxon>Actinomycetes</taxon>
        <taxon>Pseudonocardiales</taxon>
        <taxon>Pseudonocardiaceae</taxon>
        <taxon>Actinomycetospora</taxon>
    </lineage>
</organism>
<keyword evidence="3" id="KW-0520">NAD</keyword>
<proteinExistence type="inferred from homology"/>
<dbReference type="CDD" id="cd12171">
    <property type="entry name" value="2-Hacid_dh_10"/>
    <property type="match status" value="1"/>
</dbReference>
<evidence type="ECO:0000313" key="7">
    <source>
        <dbReference type="EMBL" id="MFC4831869.1"/>
    </source>
</evidence>
<evidence type="ECO:0000313" key="8">
    <source>
        <dbReference type="Proteomes" id="UP001595909"/>
    </source>
</evidence>
<name>A0ABV9RE79_9PSEU</name>
<dbReference type="Pfam" id="PF02826">
    <property type="entry name" value="2-Hacid_dh_C"/>
    <property type="match status" value="1"/>
</dbReference>
<dbReference type="PANTHER" id="PTHR42789:SF1">
    <property type="entry name" value="D-ISOMER SPECIFIC 2-HYDROXYACID DEHYDROGENASE FAMILY PROTEIN (AFU_ORTHOLOGUE AFUA_6G10090)"/>
    <property type="match status" value="1"/>
</dbReference>
<evidence type="ECO:0000259" key="6">
    <source>
        <dbReference type="Pfam" id="PF02826"/>
    </source>
</evidence>
<evidence type="ECO:0000256" key="2">
    <source>
        <dbReference type="ARBA" id="ARBA00023002"/>
    </source>
</evidence>
<keyword evidence="8" id="KW-1185">Reference proteome</keyword>
<evidence type="ECO:0000256" key="3">
    <source>
        <dbReference type="ARBA" id="ARBA00023027"/>
    </source>
</evidence>
<feature type="domain" description="D-isomer specific 2-hydroxyacid dehydrogenase catalytic" evidence="5">
    <location>
        <begin position="59"/>
        <end position="347"/>
    </location>
</feature>
<feature type="domain" description="D-isomer specific 2-hydroxyacid dehydrogenase NAD-binding" evidence="6">
    <location>
        <begin position="133"/>
        <end position="317"/>
    </location>
</feature>
<comment type="similarity">
    <text evidence="1 4">Belongs to the D-isomer specific 2-hydroxyacid dehydrogenase family.</text>
</comment>
<comment type="caution">
    <text evidence="7">The sequence shown here is derived from an EMBL/GenBank/DDBJ whole genome shotgun (WGS) entry which is preliminary data.</text>
</comment>
<sequence length="361" mass="37504">MTRVLAAGDGFVLPALFDEALRGEPDVGDLDIAHLTAGWPTEPFGPVGPEGARVEEASGTEDDLVAALDGARVCLTQMAPFTSRVFDAAPDLQMVAVSRGGPVNVDLAAADRAGVAVAQAPGRNAAAAAEYAVGMTLAALRRIPLADRELRDGTWRGDLYAYDEAGLELDGATVGLVGYGAIGRLVARVLRAFGATVLVADPYTDEATASTDGVRLAELDELLRSSSVVSLHARLSDETRGMIGARELDLLPEGAVLVNSARGGLLDSGVMDSGRLPEALRSGRLGGLALDVYDVEPPPDDWPLHHAPNVVATPHLAGATKQTAHRAASIAAGEVARFLRGEPLWHPANEVARAHTEGVAS</sequence>
<dbReference type="InterPro" id="IPR050857">
    <property type="entry name" value="D-2-hydroxyacid_DH"/>
</dbReference>
<dbReference type="InterPro" id="IPR029753">
    <property type="entry name" value="D-isomer_DH_CS"/>
</dbReference>
<gene>
    <name evidence="7" type="ORF">ACFPEL_05550</name>
</gene>
<dbReference type="SUPFAM" id="SSF51735">
    <property type="entry name" value="NAD(P)-binding Rossmann-fold domains"/>
    <property type="match status" value="1"/>
</dbReference>
<evidence type="ECO:0000259" key="5">
    <source>
        <dbReference type="Pfam" id="PF00389"/>
    </source>
</evidence>